<feature type="domain" description="Ras-GEF" evidence="5">
    <location>
        <begin position="857"/>
        <end position="1094"/>
    </location>
</feature>
<sequence>MSKKPDKHELGRAKGSRLARRARSFKEDILGKIHQMRTPSRAASPQQAHKARPRARDTDQLDAPPPTGPVSPAGSPSKGDSQVNNDMKQISNALRYFQDSVEKNTLGHLPGSASIVLEYVLHLISLLKKDLINDQSSVLISTTNQVYQSLSRFIEWADDVMLNRERATMEGVNQVVQSLQDSIKALIDVSQKQSQNKDKGKHVGTTTPNGVYSSKADKVRETDVHVLVDSNSHRNSLPELPLTPRERQILESTRIPDNNGAAAVVVAAPAAAAKGPLCHSASSDSILSSALRPDFPPPKPPLPHLTPPRSQLGGASLEAVAPPLPPKKKSGALSSNSNLLEPMAAALRSPLFGDWQGSGPLSGASSFESCLHHSADDLLGMSSPAAWTTTTHKTSYQSFSYNTCTTTVSSRSDSVDQLLSHSSSSTHISAMKQMDKTLASMSHQSFELKGSAFGNATDDVKPALPVKQRSARTRTPSQYDNVSDAEEMVDSGERWKAEHWRTTDMMGTPVVSHEPSCPQHGHLSSAVVTTNASAAAEDGRPPPLPPKKKMIQEYIQTFGSYSQPTEQQDFFSSGRLYTYQVAQYKKVQMSFASLGSDEFLGCSLQGGTLTAPFELSSPPALPPKKNRSSSLGVQDGLMLPTRQSYVSVGSGTCLDTPAPLKAIEDVLPDENGESLIDLQDVSDHLIFGDNPHDVRGLKGGPADALIIHATAVPENSEKEYFYQEAFLTTYKTFVSPMDLVNKLIYRYNKFIQFSDTRQKYARWAFSLLVRVVDDLGLSDAGADMVRCLTSFSHQLVGRGDLSLARALRAKVVEKWEAHAQLHSALPWGATGGAPPGCGGSLANLRVTTQPATLLHFKSELLAEQMTLLDAHLFQRIDISEILIWAKEQNEDSSPNLTKFTEHFNKMSYWARSCILKQCDAKERERVVVKFIKIMKHLRKINNFNSYLAILSALDSAPIRRLEWQKNITEGLKEYCALIDSSSSFRAYRQALAETTPPCIPYIGLILQDLTFVHVGNTDYISDSIVNFTKCWQQFHILEPMRCFKKKQVSHQFNQCAVMPFSFKRNEQIIDFFNNFEDYLSEDAMWEISENIKPRAGQKKKDYS</sequence>
<feature type="compositionally biased region" description="Polar residues" evidence="4">
    <location>
        <begin position="37"/>
        <end position="47"/>
    </location>
</feature>
<dbReference type="CDD" id="cd00155">
    <property type="entry name" value="RasGEF"/>
    <property type="match status" value="1"/>
</dbReference>
<dbReference type="CDD" id="cd06224">
    <property type="entry name" value="REM"/>
    <property type="match status" value="1"/>
</dbReference>
<dbReference type="SMART" id="SM00229">
    <property type="entry name" value="RasGEFN"/>
    <property type="match status" value="1"/>
</dbReference>
<feature type="compositionally biased region" description="Basic and acidic residues" evidence="4">
    <location>
        <begin position="1"/>
        <end position="12"/>
    </location>
</feature>
<dbReference type="GO" id="GO:0005085">
    <property type="term" value="F:guanyl-nucleotide exchange factor activity"/>
    <property type="evidence" value="ECO:0007669"/>
    <property type="project" value="UniProtKB-KW"/>
</dbReference>
<comment type="caution">
    <text evidence="7">The sequence shown here is derived from an EMBL/GenBank/DDBJ whole genome shotgun (WGS) entry which is preliminary data.</text>
</comment>
<dbReference type="PROSITE" id="PS50212">
    <property type="entry name" value="RASGEF_NTER"/>
    <property type="match status" value="1"/>
</dbReference>
<dbReference type="InterPro" id="IPR023578">
    <property type="entry name" value="Ras_GEF_dom_sf"/>
</dbReference>
<keyword evidence="1 3" id="KW-0344">Guanine-nucleotide releasing factor</keyword>
<dbReference type="GO" id="GO:0007265">
    <property type="term" value="P:Ras protein signal transduction"/>
    <property type="evidence" value="ECO:0007669"/>
    <property type="project" value="TreeGrafter"/>
</dbReference>
<dbReference type="Proteomes" id="UP000821853">
    <property type="component" value="Chromosome 1"/>
</dbReference>
<dbReference type="EMBL" id="JABSTR010000001">
    <property type="protein sequence ID" value="KAH9361081.1"/>
    <property type="molecule type" value="Genomic_DNA"/>
</dbReference>
<reference evidence="7 8" key="1">
    <citation type="journal article" date="2020" name="Cell">
        <title>Large-Scale Comparative Analyses of Tick Genomes Elucidate Their Genetic Diversity and Vector Capacities.</title>
        <authorList>
            <consortium name="Tick Genome and Microbiome Consortium (TIGMIC)"/>
            <person name="Jia N."/>
            <person name="Wang J."/>
            <person name="Shi W."/>
            <person name="Du L."/>
            <person name="Sun Y."/>
            <person name="Zhan W."/>
            <person name="Jiang J.F."/>
            <person name="Wang Q."/>
            <person name="Zhang B."/>
            <person name="Ji P."/>
            <person name="Bell-Sakyi L."/>
            <person name="Cui X.M."/>
            <person name="Yuan T.T."/>
            <person name="Jiang B.G."/>
            <person name="Yang W.F."/>
            <person name="Lam T.T."/>
            <person name="Chang Q.C."/>
            <person name="Ding S.J."/>
            <person name="Wang X.J."/>
            <person name="Zhu J.G."/>
            <person name="Ruan X.D."/>
            <person name="Zhao L."/>
            <person name="Wei J.T."/>
            <person name="Ye R.Z."/>
            <person name="Que T.C."/>
            <person name="Du C.H."/>
            <person name="Zhou Y.H."/>
            <person name="Cheng J.X."/>
            <person name="Dai P.F."/>
            <person name="Guo W.B."/>
            <person name="Han X.H."/>
            <person name="Huang E.J."/>
            <person name="Li L.F."/>
            <person name="Wei W."/>
            <person name="Gao Y.C."/>
            <person name="Liu J.Z."/>
            <person name="Shao H.Z."/>
            <person name="Wang X."/>
            <person name="Wang C.C."/>
            <person name="Yang T.C."/>
            <person name="Huo Q.B."/>
            <person name="Li W."/>
            <person name="Chen H.Y."/>
            <person name="Chen S.E."/>
            <person name="Zhou L.G."/>
            <person name="Ni X.B."/>
            <person name="Tian J.H."/>
            <person name="Sheng Y."/>
            <person name="Liu T."/>
            <person name="Pan Y.S."/>
            <person name="Xia L.Y."/>
            <person name="Li J."/>
            <person name="Zhao F."/>
            <person name="Cao W.C."/>
        </authorList>
    </citation>
    <scope>NUCLEOTIDE SEQUENCE [LARGE SCALE GENOMIC DNA]</scope>
    <source>
        <strain evidence="7">HaeL-2018</strain>
    </source>
</reference>
<accession>A0A9J6FFD0</accession>
<dbReference type="InterPro" id="IPR001895">
    <property type="entry name" value="RASGEF_cat_dom"/>
</dbReference>
<dbReference type="InterPro" id="IPR000651">
    <property type="entry name" value="Ras-like_Gua-exchang_fac_N"/>
</dbReference>
<evidence type="ECO:0000256" key="4">
    <source>
        <dbReference type="SAM" id="MobiDB-lite"/>
    </source>
</evidence>
<dbReference type="Pfam" id="PF00618">
    <property type="entry name" value="RasGEF_N"/>
    <property type="match status" value="1"/>
</dbReference>
<dbReference type="Gene3D" id="1.10.840.10">
    <property type="entry name" value="Ras guanine-nucleotide exchange factors catalytic domain"/>
    <property type="match status" value="1"/>
</dbReference>
<dbReference type="Gene3D" id="1.20.870.10">
    <property type="entry name" value="Son of sevenless (SoS) protein Chain: S domain 1"/>
    <property type="match status" value="1"/>
</dbReference>
<feature type="region of interest" description="Disordered" evidence="4">
    <location>
        <begin position="191"/>
        <end position="213"/>
    </location>
</feature>
<keyword evidence="8" id="KW-1185">Reference proteome</keyword>
<dbReference type="InterPro" id="IPR036964">
    <property type="entry name" value="RASGEF_cat_dom_sf"/>
</dbReference>
<dbReference type="PANTHER" id="PTHR23113">
    <property type="entry name" value="GUANINE NUCLEOTIDE EXCHANGE FACTOR"/>
    <property type="match status" value="1"/>
</dbReference>
<evidence type="ECO:0000259" key="5">
    <source>
        <dbReference type="PROSITE" id="PS50009"/>
    </source>
</evidence>
<dbReference type="PROSITE" id="PS00720">
    <property type="entry name" value="RASGEF"/>
    <property type="match status" value="1"/>
</dbReference>
<organism evidence="7 8">
    <name type="scientific">Haemaphysalis longicornis</name>
    <name type="common">Bush tick</name>
    <dbReference type="NCBI Taxonomy" id="44386"/>
    <lineage>
        <taxon>Eukaryota</taxon>
        <taxon>Metazoa</taxon>
        <taxon>Ecdysozoa</taxon>
        <taxon>Arthropoda</taxon>
        <taxon>Chelicerata</taxon>
        <taxon>Arachnida</taxon>
        <taxon>Acari</taxon>
        <taxon>Parasitiformes</taxon>
        <taxon>Ixodida</taxon>
        <taxon>Ixodoidea</taxon>
        <taxon>Ixodidae</taxon>
        <taxon>Haemaphysalinae</taxon>
        <taxon>Haemaphysalis</taxon>
    </lineage>
</organism>
<dbReference type="PANTHER" id="PTHR23113:SF224">
    <property type="entry name" value="RAP GUANINE NUCLEOTIDE EXCHANGE FACTOR 1"/>
    <property type="match status" value="1"/>
</dbReference>
<feature type="region of interest" description="Disordered" evidence="4">
    <location>
        <begin position="1"/>
        <end position="84"/>
    </location>
</feature>
<proteinExistence type="predicted"/>
<evidence type="ECO:0000313" key="7">
    <source>
        <dbReference type="EMBL" id="KAH9361081.1"/>
    </source>
</evidence>
<evidence type="ECO:0000313" key="8">
    <source>
        <dbReference type="Proteomes" id="UP000821853"/>
    </source>
</evidence>
<dbReference type="PROSITE" id="PS50009">
    <property type="entry name" value="RASGEF_CAT"/>
    <property type="match status" value="1"/>
</dbReference>
<evidence type="ECO:0000256" key="3">
    <source>
        <dbReference type="PROSITE-ProRule" id="PRU00168"/>
    </source>
</evidence>
<dbReference type="SUPFAM" id="SSF48366">
    <property type="entry name" value="Ras GEF"/>
    <property type="match status" value="1"/>
</dbReference>
<dbReference type="GO" id="GO:0005886">
    <property type="term" value="C:plasma membrane"/>
    <property type="evidence" value="ECO:0007669"/>
    <property type="project" value="TreeGrafter"/>
</dbReference>
<dbReference type="OMA" id="INRQEDF"/>
<feature type="domain" description="N-terminal Ras-GEF" evidence="6">
    <location>
        <begin position="693"/>
        <end position="816"/>
    </location>
</feature>
<feature type="region of interest" description="Disordered" evidence="4">
    <location>
        <begin position="468"/>
        <end position="489"/>
    </location>
</feature>
<dbReference type="InterPro" id="IPR019804">
    <property type="entry name" value="Ras_G-nucl-exch_fac_CS"/>
</dbReference>
<evidence type="ECO:0000256" key="2">
    <source>
        <dbReference type="ARBA" id="ARBA00083313"/>
    </source>
</evidence>
<evidence type="ECO:0000259" key="6">
    <source>
        <dbReference type="PROSITE" id="PS50212"/>
    </source>
</evidence>
<dbReference type="OrthoDB" id="25179at2759"/>
<dbReference type="FunFam" id="1.10.840.10:FF:000009">
    <property type="entry name" value="rap guanine nucleotide exchange factor 1"/>
    <property type="match status" value="1"/>
</dbReference>
<feature type="region of interest" description="Disordered" evidence="4">
    <location>
        <begin position="288"/>
        <end position="335"/>
    </location>
</feature>
<protein>
    <recommendedName>
        <fullName evidence="2">CRK SH3-binding GNRP</fullName>
    </recommendedName>
</protein>
<dbReference type="InterPro" id="IPR008937">
    <property type="entry name" value="Ras-like_GEF"/>
</dbReference>
<dbReference type="AlphaFoldDB" id="A0A9J6FFD0"/>
<evidence type="ECO:0000256" key="1">
    <source>
        <dbReference type="ARBA" id="ARBA00022658"/>
    </source>
</evidence>
<dbReference type="SMART" id="SM00147">
    <property type="entry name" value="RasGEF"/>
    <property type="match status" value="1"/>
</dbReference>
<feature type="compositionally biased region" description="Basic residues" evidence="4">
    <location>
        <begin position="14"/>
        <end position="23"/>
    </location>
</feature>
<dbReference type="VEuPathDB" id="VectorBase:HLOH_058322"/>
<dbReference type="Pfam" id="PF00617">
    <property type="entry name" value="RasGEF"/>
    <property type="match status" value="1"/>
</dbReference>
<name>A0A9J6FFD0_HAELO</name>
<gene>
    <name evidence="7" type="ORF">HPB48_002943</name>
</gene>
<feature type="compositionally biased region" description="Pro residues" evidence="4">
    <location>
        <begin position="294"/>
        <end position="306"/>
    </location>
</feature>